<feature type="compositionally biased region" description="Basic and acidic residues" evidence="2">
    <location>
        <begin position="108"/>
        <end position="119"/>
    </location>
</feature>
<feature type="domain" description="Phosducin" evidence="3">
    <location>
        <begin position="65"/>
        <end position="220"/>
    </location>
</feature>
<name>A0A5N5QAV4_9AGAM</name>
<dbReference type="Pfam" id="PF02114">
    <property type="entry name" value="Phosducin"/>
    <property type="match status" value="1"/>
</dbReference>
<reference evidence="4 5" key="1">
    <citation type="journal article" date="2019" name="Fungal Biol. Biotechnol.">
        <title>Draft genome sequence of fastidious pathogen Ceratobasidium theobromae, which causes vascular-streak dieback in Theobroma cacao.</title>
        <authorList>
            <person name="Ali S.S."/>
            <person name="Asman A."/>
            <person name="Shao J."/>
            <person name="Firmansyah A.P."/>
            <person name="Susilo A.W."/>
            <person name="Rosmana A."/>
            <person name="McMahon P."/>
            <person name="Junaid M."/>
            <person name="Guest D."/>
            <person name="Kheng T.Y."/>
            <person name="Meinhardt L.W."/>
            <person name="Bailey B.A."/>
        </authorList>
    </citation>
    <scope>NUCLEOTIDE SEQUENCE [LARGE SCALE GENOMIC DNA]</scope>
    <source>
        <strain evidence="4 5">CT2</strain>
    </source>
</reference>
<dbReference type="InterPro" id="IPR024253">
    <property type="entry name" value="Phosducin_thioredoxin-like_dom"/>
</dbReference>
<evidence type="ECO:0000256" key="1">
    <source>
        <dbReference type="ARBA" id="ARBA00009686"/>
    </source>
</evidence>
<gene>
    <name evidence="4" type="ORF">CTheo_7657</name>
</gene>
<feature type="region of interest" description="Disordered" evidence="2">
    <location>
        <begin position="14"/>
        <end position="69"/>
    </location>
</feature>
<dbReference type="EMBL" id="SSOP01000349">
    <property type="protein sequence ID" value="KAB5588902.1"/>
    <property type="molecule type" value="Genomic_DNA"/>
</dbReference>
<dbReference type="OrthoDB" id="70588at2759"/>
<proteinExistence type="inferred from homology"/>
<sequence length="326" mass="36152">MDAGLEELVLSGALFNDKKDGERSPHRSRSVTPDANTDDELFGSDISRPESPMDVPNSIGMGPGRTGVKGVIRDRAEARARENSRRAQEIALLNAKLEKSAITARTFKEDEEAKRKEAEKEEDEAAEEKDAKERYRRRRWRELKERATGGSAGFGHLREIGVNGFVEAVENERPQTWVVVHIYELGVPRCAAVDEALARLARSHVSTKFLRTRASVIGFAVLSSGSSPAVLDPRMASRRTIDDNEDGDYDDDEAPAVQVDTEMLPTLLVYRAGQLEHTFIRVDWEAGEGGMQNLLIKHGILPSMSFANHGQSFGLGDSDQEYDLDD</sequence>
<protein>
    <recommendedName>
        <fullName evidence="3">Phosducin domain-containing protein</fullName>
    </recommendedName>
</protein>
<evidence type="ECO:0000313" key="4">
    <source>
        <dbReference type="EMBL" id="KAB5588902.1"/>
    </source>
</evidence>
<dbReference type="Proteomes" id="UP000383932">
    <property type="component" value="Unassembled WGS sequence"/>
</dbReference>
<dbReference type="InterPro" id="IPR051499">
    <property type="entry name" value="Phosducin-like_reg"/>
</dbReference>
<evidence type="ECO:0000256" key="2">
    <source>
        <dbReference type="SAM" id="MobiDB-lite"/>
    </source>
</evidence>
<comment type="similarity">
    <text evidence="1">Belongs to the phosducin family.</text>
</comment>
<organism evidence="4 5">
    <name type="scientific">Ceratobasidium theobromae</name>
    <dbReference type="NCBI Taxonomy" id="1582974"/>
    <lineage>
        <taxon>Eukaryota</taxon>
        <taxon>Fungi</taxon>
        <taxon>Dikarya</taxon>
        <taxon>Basidiomycota</taxon>
        <taxon>Agaricomycotina</taxon>
        <taxon>Agaricomycetes</taxon>
        <taxon>Cantharellales</taxon>
        <taxon>Ceratobasidiaceae</taxon>
        <taxon>Ceratobasidium</taxon>
    </lineage>
</organism>
<feature type="region of interest" description="Disordered" evidence="2">
    <location>
        <begin position="108"/>
        <end position="134"/>
    </location>
</feature>
<dbReference type="Gene3D" id="3.40.30.10">
    <property type="entry name" value="Glutaredoxin"/>
    <property type="match status" value="1"/>
</dbReference>
<dbReference type="PANTHER" id="PTHR46052:SF1">
    <property type="entry name" value="PHOSDUCIN-LIKE PROTEIN"/>
    <property type="match status" value="1"/>
</dbReference>
<keyword evidence="5" id="KW-1185">Reference proteome</keyword>
<accession>A0A5N5QAV4</accession>
<dbReference type="PANTHER" id="PTHR46052">
    <property type="entry name" value="PHOSDUCIN-LIKE PROTEIN"/>
    <property type="match status" value="1"/>
</dbReference>
<dbReference type="AlphaFoldDB" id="A0A5N5QAV4"/>
<comment type="caution">
    <text evidence="4">The sequence shown here is derived from an EMBL/GenBank/DDBJ whole genome shotgun (WGS) entry which is preliminary data.</text>
</comment>
<evidence type="ECO:0000313" key="5">
    <source>
        <dbReference type="Proteomes" id="UP000383932"/>
    </source>
</evidence>
<dbReference type="SUPFAM" id="SSF52833">
    <property type="entry name" value="Thioredoxin-like"/>
    <property type="match status" value="1"/>
</dbReference>
<feature type="compositionally biased region" description="Basic and acidic residues" evidence="2">
    <location>
        <begin position="16"/>
        <end position="25"/>
    </location>
</feature>
<evidence type="ECO:0000259" key="3">
    <source>
        <dbReference type="Pfam" id="PF02114"/>
    </source>
</evidence>
<dbReference type="InterPro" id="IPR036249">
    <property type="entry name" value="Thioredoxin-like_sf"/>
</dbReference>